<protein>
    <submittedName>
        <fullName evidence="1">Uncharacterized protein</fullName>
    </submittedName>
</protein>
<reference evidence="1" key="2">
    <citation type="journal article" date="2015" name="Fish Shellfish Immunol.">
        <title>Early steps in the European eel (Anguilla anguilla)-Vibrio vulnificus interaction in the gills: Role of the RtxA13 toxin.</title>
        <authorList>
            <person name="Callol A."/>
            <person name="Pajuelo D."/>
            <person name="Ebbesson L."/>
            <person name="Teles M."/>
            <person name="MacKenzie S."/>
            <person name="Amaro C."/>
        </authorList>
    </citation>
    <scope>NUCLEOTIDE SEQUENCE</scope>
</reference>
<proteinExistence type="predicted"/>
<reference evidence="1" key="1">
    <citation type="submission" date="2014-11" db="EMBL/GenBank/DDBJ databases">
        <authorList>
            <person name="Amaro Gonzalez C."/>
        </authorList>
    </citation>
    <scope>NUCLEOTIDE SEQUENCE</scope>
</reference>
<name>A0A0E9SIA1_ANGAN</name>
<sequence length="47" mass="5497">MKLILYPANLTLTLTLNTTERWHFLRLIRDVICKGFITILTVNVSHI</sequence>
<evidence type="ECO:0000313" key="1">
    <source>
        <dbReference type="EMBL" id="JAH41031.1"/>
    </source>
</evidence>
<dbReference type="AlphaFoldDB" id="A0A0E9SIA1"/>
<dbReference type="EMBL" id="GBXM01067546">
    <property type="protein sequence ID" value="JAH41031.1"/>
    <property type="molecule type" value="Transcribed_RNA"/>
</dbReference>
<accession>A0A0E9SIA1</accession>
<organism evidence="1">
    <name type="scientific">Anguilla anguilla</name>
    <name type="common">European freshwater eel</name>
    <name type="synonym">Muraena anguilla</name>
    <dbReference type="NCBI Taxonomy" id="7936"/>
    <lineage>
        <taxon>Eukaryota</taxon>
        <taxon>Metazoa</taxon>
        <taxon>Chordata</taxon>
        <taxon>Craniata</taxon>
        <taxon>Vertebrata</taxon>
        <taxon>Euteleostomi</taxon>
        <taxon>Actinopterygii</taxon>
        <taxon>Neopterygii</taxon>
        <taxon>Teleostei</taxon>
        <taxon>Anguilliformes</taxon>
        <taxon>Anguillidae</taxon>
        <taxon>Anguilla</taxon>
    </lineage>
</organism>